<keyword evidence="2" id="KW-0812">Transmembrane</keyword>
<dbReference type="InterPro" id="IPR001646">
    <property type="entry name" value="5peptide_repeat"/>
</dbReference>
<dbReference type="Pfam" id="PF00805">
    <property type="entry name" value="Pentapeptide"/>
    <property type="match status" value="1"/>
</dbReference>
<dbReference type="Proteomes" id="UP000729733">
    <property type="component" value="Unassembled WGS sequence"/>
</dbReference>
<evidence type="ECO:0000256" key="1">
    <source>
        <dbReference type="SAM" id="MobiDB-lite"/>
    </source>
</evidence>
<reference evidence="3" key="1">
    <citation type="journal article" date="2021" name="Antonie Van Leeuwenhoek">
        <title>Draft genome and description of Waterburya agarophytonicola gen. nov. sp. nov. (Pleurocapsales, Cyanobacteria): a seaweed symbiont.</title>
        <authorList>
            <person name="Bonthond G."/>
            <person name="Shalygin S."/>
            <person name="Bayer T."/>
            <person name="Weinberger F."/>
        </authorList>
    </citation>
    <scope>NUCLEOTIDE SEQUENCE</scope>
    <source>
        <strain evidence="3">KI4</strain>
    </source>
</reference>
<keyword evidence="4" id="KW-1185">Reference proteome</keyword>
<sequence>MKLNFKHLPSSTLINFSLIAIALLATISLWVKPAWSADYNKQVWTDADFSHQDLTDASFDHTNLRGSDLSFSKAVGVRFFGANMSRTNLEGADLRYASLESTRLTRANLTDAVLEGAYLTNAMLQESTITGADFTDVLIDPTTEKALCERASGTNPTTGRNTKDTLYCP</sequence>
<keyword evidence="2" id="KW-0472">Membrane</keyword>
<evidence type="ECO:0000313" key="4">
    <source>
        <dbReference type="Proteomes" id="UP000729733"/>
    </source>
</evidence>
<dbReference type="PANTHER" id="PTHR47200">
    <property type="entry name" value="THYLAKOID LUMENAL 15 KDA PROTEIN 1, CHLOROPLASTIC"/>
    <property type="match status" value="1"/>
</dbReference>
<gene>
    <name evidence="3" type="ORF">I4641_11495</name>
</gene>
<dbReference type="EMBL" id="JADWDC010000025">
    <property type="protein sequence ID" value="MCC0177602.1"/>
    <property type="molecule type" value="Genomic_DNA"/>
</dbReference>
<feature type="transmembrane region" description="Helical" evidence="2">
    <location>
        <begin position="12"/>
        <end position="31"/>
    </location>
</feature>
<protein>
    <submittedName>
        <fullName evidence="3">Pentapeptide repeat-containing protein</fullName>
    </submittedName>
</protein>
<dbReference type="RefSeq" id="WP_229640667.1">
    <property type="nucleotide sequence ID" value="NZ_JADWDC010000025.1"/>
</dbReference>
<dbReference type="Gene3D" id="2.160.20.80">
    <property type="entry name" value="E3 ubiquitin-protein ligase SopA"/>
    <property type="match status" value="1"/>
</dbReference>
<evidence type="ECO:0000256" key="2">
    <source>
        <dbReference type="SAM" id="Phobius"/>
    </source>
</evidence>
<dbReference type="PANTHER" id="PTHR47200:SF2">
    <property type="entry name" value="THYLAKOID LUMENAL 15 KDA PROTEIN 1, CHLOROPLASTIC"/>
    <property type="match status" value="1"/>
</dbReference>
<dbReference type="SUPFAM" id="SSF141571">
    <property type="entry name" value="Pentapeptide repeat-like"/>
    <property type="match status" value="1"/>
</dbReference>
<accession>A0A964BSY9</accession>
<feature type="region of interest" description="Disordered" evidence="1">
    <location>
        <begin position="150"/>
        <end position="169"/>
    </location>
</feature>
<evidence type="ECO:0000313" key="3">
    <source>
        <dbReference type="EMBL" id="MCC0177602.1"/>
    </source>
</evidence>
<dbReference type="InterPro" id="IPR044213">
    <property type="entry name" value="At2g44920-like"/>
</dbReference>
<organism evidence="3 4">
    <name type="scientific">Waterburya agarophytonicola KI4</name>
    <dbReference type="NCBI Taxonomy" id="2874699"/>
    <lineage>
        <taxon>Bacteria</taxon>
        <taxon>Bacillati</taxon>
        <taxon>Cyanobacteriota</taxon>
        <taxon>Cyanophyceae</taxon>
        <taxon>Pleurocapsales</taxon>
        <taxon>Hyellaceae</taxon>
        <taxon>Waterburya</taxon>
        <taxon>Waterburya agarophytonicola</taxon>
    </lineage>
</organism>
<dbReference type="AlphaFoldDB" id="A0A964BSY9"/>
<comment type="caution">
    <text evidence="3">The sequence shown here is derived from an EMBL/GenBank/DDBJ whole genome shotgun (WGS) entry which is preliminary data.</text>
</comment>
<proteinExistence type="predicted"/>
<keyword evidence="2" id="KW-1133">Transmembrane helix</keyword>
<name>A0A964BSY9_9CYAN</name>